<dbReference type="STRING" id="338966.Ppro_2417"/>
<dbReference type="EMBL" id="CP000482">
    <property type="protein sequence ID" value="ABL00023.1"/>
    <property type="molecule type" value="Genomic_DNA"/>
</dbReference>
<evidence type="ECO:0000313" key="2">
    <source>
        <dbReference type="Proteomes" id="UP000006732"/>
    </source>
</evidence>
<dbReference type="AlphaFoldDB" id="A1ARQ2"/>
<dbReference type="Gene3D" id="3.30.70.60">
    <property type="match status" value="1"/>
</dbReference>
<keyword evidence="2" id="KW-1185">Reference proteome</keyword>
<gene>
    <name evidence="1" type="ordered locus">Ppro_2417</name>
</gene>
<dbReference type="InterPro" id="IPR014717">
    <property type="entry name" value="Transl_elong_EF1B/ribsomal_bS6"/>
</dbReference>
<protein>
    <submittedName>
        <fullName evidence="1">Putative type IV pilus assembly protein PilO</fullName>
    </submittedName>
</protein>
<dbReference type="HOGENOM" id="CLU_125907_0_0_7"/>
<evidence type="ECO:0000313" key="1">
    <source>
        <dbReference type="EMBL" id="ABL00023.1"/>
    </source>
</evidence>
<sequence length="181" mass="20343">MKAQLLEILRLKRRPLIVGFLLLLVTIALFVVVDGYQAPRIAAAQTKWSELRRQVALSGRTDLSAVYRQNGIDLETLRGRIHPRRQFPRLLGEILEQAASSGVSRGPISYKPRAIGEEKLLAYGVTMSVSGRYAAIKSFLADLLNSRELVVVEDFSLTNGDFMEEKVTMDLHLTIYLREDA</sequence>
<reference evidence="1 2" key="1">
    <citation type="submission" date="2006-10" db="EMBL/GenBank/DDBJ databases">
        <title>Complete sequence of chromosome of Pelobacter propionicus DSM 2379.</title>
        <authorList>
            <consortium name="US DOE Joint Genome Institute"/>
            <person name="Copeland A."/>
            <person name="Lucas S."/>
            <person name="Lapidus A."/>
            <person name="Barry K."/>
            <person name="Detter J.C."/>
            <person name="Glavina del Rio T."/>
            <person name="Hammon N."/>
            <person name="Israni S."/>
            <person name="Dalin E."/>
            <person name="Tice H."/>
            <person name="Pitluck S."/>
            <person name="Saunders E."/>
            <person name="Brettin T."/>
            <person name="Bruce D."/>
            <person name="Han C."/>
            <person name="Tapia R."/>
            <person name="Schmutz J."/>
            <person name="Larimer F."/>
            <person name="Land M."/>
            <person name="Hauser L."/>
            <person name="Kyrpides N."/>
            <person name="Kim E."/>
            <person name="Lovley D."/>
            <person name="Richardson P."/>
        </authorList>
    </citation>
    <scope>NUCLEOTIDE SEQUENCE [LARGE SCALE GENOMIC DNA]</scope>
    <source>
        <strain evidence="2">DSM 2379 / NBRC 103807 / OttBd1</strain>
    </source>
</reference>
<accession>A1ARQ2</accession>
<dbReference type="GO" id="GO:0043107">
    <property type="term" value="P:type IV pilus-dependent motility"/>
    <property type="evidence" value="ECO:0007669"/>
    <property type="project" value="InterPro"/>
</dbReference>
<dbReference type="Pfam" id="PF04350">
    <property type="entry name" value="PilO"/>
    <property type="match status" value="1"/>
</dbReference>
<name>A1ARQ2_PELPD</name>
<dbReference type="GO" id="GO:0043683">
    <property type="term" value="P:type IV pilus assembly"/>
    <property type="evidence" value="ECO:0007669"/>
    <property type="project" value="InterPro"/>
</dbReference>
<dbReference type="InterPro" id="IPR007445">
    <property type="entry name" value="PilO"/>
</dbReference>
<dbReference type="KEGG" id="ppd:Ppro_2417"/>
<proteinExistence type="predicted"/>
<dbReference type="RefSeq" id="WP_011736278.1">
    <property type="nucleotide sequence ID" value="NC_008609.1"/>
</dbReference>
<dbReference type="eggNOG" id="ENOG50345N1">
    <property type="taxonomic scope" value="Bacteria"/>
</dbReference>
<dbReference type="Proteomes" id="UP000006732">
    <property type="component" value="Chromosome"/>
</dbReference>
<organism evidence="1 2">
    <name type="scientific">Pelobacter propionicus (strain DSM 2379 / NBRC 103807 / OttBd1)</name>
    <dbReference type="NCBI Taxonomy" id="338966"/>
    <lineage>
        <taxon>Bacteria</taxon>
        <taxon>Pseudomonadati</taxon>
        <taxon>Thermodesulfobacteriota</taxon>
        <taxon>Desulfuromonadia</taxon>
        <taxon>Desulfuromonadales</taxon>
        <taxon>Desulfuromonadaceae</taxon>
        <taxon>Pelobacter</taxon>
    </lineage>
</organism>